<evidence type="ECO:0000313" key="2">
    <source>
        <dbReference type="Proteomes" id="UP001454036"/>
    </source>
</evidence>
<dbReference type="InterPro" id="IPR019587">
    <property type="entry name" value="Polyketide_cyclase/dehydratase"/>
</dbReference>
<name>A0AAV3PCH3_LITER</name>
<dbReference type="SUPFAM" id="SSF55961">
    <property type="entry name" value="Bet v1-like"/>
    <property type="match status" value="1"/>
</dbReference>
<comment type="caution">
    <text evidence="1">The sequence shown here is derived from an EMBL/GenBank/DDBJ whole genome shotgun (WGS) entry which is preliminary data.</text>
</comment>
<sequence length="155" mass="17159">MPTEEWQATAIAKINGPTAEQVWPLLADFSNLYKIFPSDISFTIQGSNGQPGQIRYSAGKYPSPTDANAIIVLWAREELMEIDASQKFVTYKIHENNRGLSNFTGTMQVLPDGESGCTFKWSVVSAPVAGSTYEEIVAFQQATLLQMVSMIEKLF</sequence>
<dbReference type="AlphaFoldDB" id="A0AAV3PCH3"/>
<keyword evidence="2" id="KW-1185">Reference proteome</keyword>
<dbReference type="GO" id="GO:0004864">
    <property type="term" value="F:protein phosphatase inhibitor activity"/>
    <property type="evidence" value="ECO:0007669"/>
    <property type="project" value="UniProtKB-ARBA"/>
</dbReference>
<dbReference type="InterPro" id="IPR023393">
    <property type="entry name" value="START-like_dom_sf"/>
</dbReference>
<gene>
    <name evidence="1" type="ORF">LIER_07855</name>
</gene>
<dbReference type="PANTHER" id="PTHR33789">
    <property type="entry name" value="LACHRYMATORY-FACTOR SYNTHASE"/>
    <property type="match status" value="1"/>
</dbReference>
<dbReference type="EMBL" id="BAABME010001233">
    <property type="protein sequence ID" value="GAA0148401.1"/>
    <property type="molecule type" value="Genomic_DNA"/>
</dbReference>
<protein>
    <submittedName>
        <fullName evidence="1">Uncharacterized protein</fullName>
    </submittedName>
</protein>
<dbReference type="PANTHER" id="PTHR33789:SF11">
    <property type="entry name" value="OS05G0202300 PROTEIN"/>
    <property type="match status" value="1"/>
</dbReference>
<evidence type="ECO:0000313" key="1">
    <source>
        <dbReference type="EMBL" id="GAA0148401.1"/>
    </source>
</evidence>
<proteinExistence type="predicted"/>
<reference evidence="1 2" key="1">
    <citation type="submission" date="2024-01" db="EMBL/GenBank/DDBJ databases">
        <title>The complete chloroplast genome sequence of Lithospermum erythrorhizon: insights into the phylogenetic relationship among Boraginaceae species and the maternal lineages of purple gromwells.</title>
        <authorList>
            <person name="Okada T."/>
            <person name="Watanabe K."/>
        </authorList>
    </citation>
    <scope>NUCLEOTIDE SEQUENCE [LARGE SCALE GENOMIC DNA]</scope>
</reference>
<dbReference type="CDD" id="cd07821">
    <property type="entry name" value="PYR_PYL_RCAR_like"/>
    <property type="match status" value="1"/>
</dbReference>
<accession>A0AAV3PCH3</accession>
<dbReference type="Gene3D" id="3.30.530.20">
    <property type="match status" value="1"/>
</dbReference>
<organism evidence="1 2">
    <name type="scientific">Lithospermum erythrorhizon</name>
    <name type="common">Purple gromwell</name>
    <name type="synonym">Lithospermum officinale var. erythrorhizon</name>
    <dbReference type="NCBI Taxonomy" id="34254"/>
    <lineage>
        <taxon>Eukaryota</taxon>
        <taxon>Viridiplantae</taxon>
        <taxon>Streptophyta</taxon>
        <taxon>Embryophyta</taxon>
        <taxon>Tracheophyta</taxon>
        <taxon>Spermatophyta</taxon>
        <taxon>Magnoliopsida</taxon>
        <taxon>eudicotyledons</taxon>
        <taxon>Gunneridae</taxon>
        <taxon>Pentapetalae</taxon>
        <taxon>asterids</taxon>
        <taxon>lamiids</taxon>
        <taxon>Boraginales</taxon>
        <taxon>Boraginaceae</taxon>
        <taxon>Boraginoideae</taxon>
        <taxon>Lithospermeae</taxon>
        <taxon>Lithospermum</taxon>
    </lineage>
</organism>
<dbReference type="InterPro" id="IPR053249">
    <property type="entry name" value="LFS"/>
</dbReference>
<dbReference type="Proteomes" id="UP001454036">
    <property type="component" value="Unassembled WGS sequence"/>
</dbReference>
<dbReference type="Pfam" id="PF10604">
    <property type="entry name" value="Polyketide_cyc2"/>
    <property type="match status" value="1"/>
</dbReference>